<reference evidence="1" key="1">
    <citation type="submission" date="2014-12" db="EMBL/GenBank/DDBJ databases">
        <title>Parallel Evolution in Life History Adaptation Evident in the Tissue-Specific Poeciliopsis prolifica transcriptome.</title>
        <authorList>
            <person name="Jue N.K."/>
            <person name="Foley R.J."/>
            <person name="Obergfell C."/>
            <person name="Reznick D.N."/>
            <person name="O'Neill R.J."/>
            <person name="O'Neill M.J."/>
        </authorList>
    </citation>
    <scope>NUCLEOTIDE SEQUENCE</scope>
</reference>
<feature type="non-terminal residue" evidence="1">
    <location>
        <position position="1"/>
    </location>
</feature>
<organism evidence="1">
    <name type="scientific">Poeciliopsis prolifica</name>
    <name type="common">blackstripe livebearer</name>
    <dbReference type="NCBI Taxonomy" id="188132"/>
    <lineage>
        <taxon>Eukaryota</taxon>
        <taxon>Metazoa</taxon>
        <taxon>Chordata</taxon>
        <taxon>Craniata</taxon>
        <taxon>Vertebrata</taxon>
        <taxon>Euteleostomi</taxon>
        <taxon>Actinopterygii</taxon>
        <taxon>Neopterygii</taxon>
        <taxon>Teleostei</taxon>
        <taxon>Neoteleostei</taxon>
        <taxon>Acanthomorphata</taxon>
        <taxon>Ovalentaria</taxon>
        <taxon>Atherinomorphae</taxon>
        <taxon>Cyprinodontiformes</taxon>
        <taxon>Poeciliidae</taxon>
        <taxon>Poeciliinae</taxon>
        <taxon>Poeciliopsis</taxon>
    </lineage>
</organism>
<sequence>CESLETEVKVSVCETVHEVVWIEADSDKRFDCHPELTTDGGFPNLQRPINIAIGCVGCGDCSLALRLHSFCTMSADTQRGSMFCDMTRVCCSPSPFLPISPHSTSKKGWLVKS</sequence>
<feature type="non-terminal residue" evidence="1">
    <location>
        <position position="113"/>
    </location>
</feature>
<accession>A0A0S7EKD3</accession>
<proteinExistence type="predicted"/>
<dbReference type="AlphaFoldDB" id="A0A0S7EKD3"/>
<gene>
    <name evidence="1" type="primary">PPUP9740</name>
</gene>
<protein>
    <submittedName>
        <fullName evidence="1">PPUP9740</fullName>
    </submittedName>
</protein>
<name>A0A0S7EKD3_9TELE</name>
<evidence type="ECO:0000313" key="1">
    <source>
        <dbReference type="EMBL" id="JAO03643.1"/>
    </source>
</evidence>
<dbReference type="EMBL" id="GBYX01478047">
    <property type="protein sequence ID" value="JAO03643.1"/>
    <property type="molecule type" value="Transcribed_RNA"/>
</dbReference>